<evidence type="ECO:0000256" key="16">
    <source>
        <dbReference type="ARBA" id="ARBA00029570"/>
    </source>
</evidence>
<dbReference type="GO" id="GO:0016301">
    <property type="term" value="F:kinase activity"/>
    <property type="evidence" value="ECO:0007669"/>
    <property type="project" value="UniProtKB-KW"/>
</dbReference>
<dbReference type="Pfam" id="PF02283">
    <property type="entry name" value="CobU"/>
    <property type="match status" value="1"/>
</dbReference>
<evidence type="ECO:0000256" key="10">
    <source>
        <dbReference type="ARBA" id="ARBA00022573"/>
    </source>
</evidence>
<dbReference type="GO" id="GO:0016779">
    <property type="term" value="F:nucleotidyltransferase activity"/>
    <property type="evidence" value="ECO:0007669"/>
    <property type="project" value="UniProtKB-KW"/>
</dbReference>
<evidence type="ECO:0000256" key="12">
    <source>
        <dbReference type="ARBA" id="ARBA00022741"/>
    </source>
</evidence>
<evidence type="ECO:0000256" key="11">
    <source>
        <dbReference type="ARBA" id="ARBA00022679"/>
    </source>
</evidence>
<evidence type="ECO:0000256" key="1">
    <source>
        <dbReference type="ARBA" id="ARBA00000312"/>
    </source>
</evidence>
<comment type="catalytic activity">
    <reaction evidence="1">
        <text>adenosylcob(III)inamide + ATP = adenosylcob(III)inamide phosphate + ADP + H(+)</text>
        <dbReference type="Rhea" id="RHEA:15769"/>
        <dbReference type="ChEBI" id="CHEBI:2480"/>
        <dbReference type="ChEBI" id="CHEBI:15378"/>
        <dbReference type="ChEBI" id="CHEBI:30616"/>
        <dbReference type="ChEBI" id="CHEBI:58502"/>
        <dbReference type="ChEBI" id="CHEBI:456216"/>
        <dbReference type="EC" id="2.7.1.156"/>
    </reaction>
</comment>
<keyword evidence="18" id="KW-0548">Nucleotidyltransferase</keyword>
<comment type="pathway">
    <text evidence="5">Cofactor biosynthesis; adenosylcobalamin biosynthesis; adenosylcobalamin from cob(II)yrinate a,c-diamide: step 6/7.</text>
</comment>
<dbReference type="PANTHER" id="PTHR34848">
    <property type="match status" value="1"/>
</dbReference>
<keyword evidence="11" id="KW-0808">Transferase</keyword>
<keyword evidence="19" id="KW-1185">Reference proteome</keyword>
<evidence type="ECO:0000256" key="2">
    <source>
        <dbReference type="ARBA" id="ARBA00000711"/>
    </source>
</evidence>
<comment type="similarity">
    <text evidence="7">Belongs to the CobU/CobP family.</text>
</comment>
<dbReference type="RefSeq" id="WP_195515143.1">
    <property type="nucleotide sequence ID" value="NZ_JACJLL010000095.1"/>
</dbReference>
<comment type="caution">
    <text evidence="18">The sequence shown here is derived from an EMBL/GenBank/DDBJ whole genome shotgun (WGS) entry which is preliminary data.</text>
</comment>
<keyword evidence="13 18" id="KW-0418">Kinase</keyword>
<dbReference type="Proteomes" id="UP000767334">
    <property type="component" value="Unassembled WGS sequence"/>
</dbReference>
<comment type="function">
    <text evidence="4">Catalyzes ATP-dependent phosphorylation of adenosylcobinamide and addition of GMP to adenosylcobinamide phosphate.</text>
</comment>
<dbReference type="EC" id="2.7.1.156" evidence="8"/>
<dbReference type="EMBL" id="JACJLL010000095">
    <property type="protein sequence ID" value="MBM6820226.1"/>
    <property type="molecule type" value="Genomic_DNA"/>
</dbReference>
<evidence type="ECO:0000256" key="3">
    <source>
        <dbReference type="ARBA" id="ARBA00001522"/>
    </source>
</evidence>
<evidence type="ECO:0000256" key="9">
    <source>
        <dbReference type="ARBA" id="ARBA00012523"/>
    </source>
</evidence>
<evidence type="ECO:0000256" key="14">
    <source>
        <dbReference type="ARBA" id="ARBA00022840"/>
    </source>
</evidence>
<dbReference type="Gene3D" id="3.40.50.300">
    <property type="entry name" value="P-loop containing nucleotide triphosphate hydrolases"/>
    <property type="match status" value="1"/>
</dbReference>
<dbReference type="PANTHER" id="PTHR34848:SF1">
    <property type="entry name" value="BIFUNCTIONAL ADENOSYLCOBALAMIN BIOSYNTHESIS PROTEIN COBU"/>
    <property type="match status" value="1"/>
</dbReference>
<comment type="catalytic activity">
    <reaction evidence="2">
        <text>adenosylcob(III)inamide phosphate + GTP + H(+) = adenosylcob(III)inamide-GDP + diphosphate</text>
        <dbReference type="Rhea" id="RHEA:22712"/>
        <dbReference type="ChEBI" id="CHEBI:15378"/>
        <dbReference type="ChEBI" id="CHEBI:33019"/>
        <dbReference type="ChEBI" id="CHEBI:37565"/>
        <dbReference type="ChEBI" id="CHEBI:58502"/>
        <dbReference type="ChEBI" id="CHEBI:60487"/>
        <dbReference type="EC" id="2.7.7.62"/>
    </reaction>
</comment>
<evidence type="ECO:0000256" key="15">
    <source>
        <dbReference type="ARBA" id="ARBA00023134"/>
    </source>
</evidence>
<comment type="catalytic activity">
    <reaction evidence="3">
        <text>adenosylcob(III)inamide + GTP = adenosylcob(III)inamide phosphate + GDP + H(+)</text>
        <dbReference type="Rhea" id="RHEA:15765"/>
        <dbReference type="ChEBI" id="CHEBI:2480"/>
        <dbReference type="ChEBI" id="CHEBI:15378"/>
        <dbReference type="ChEBI" id="CHEBI:37565"/>
        <dbReference type="ChEBI" id="CHEBI:58189"/>
        <dbReference type="ChEBI" id="CHEBI:58502"/>
        <dbReference type="EC" id="2.7.1.156"/>
    </reaction>
</comment>
<dbReference type="PIRSF" id="PIRSF006135">
    <property type="entry name" value="CobU"/>
    <property type="match status" value="1"/>
</dbReference>
<protein>
    <recommendedName>
        <fullName evidence="16">Adenosylcobinamide kinase</fullName>
        <ecNumber evidence="8">2.7.1.156</ecNumber>
        <ecNumber evidence="9">2.7.7.62</ecNumber>
    </recommendedName>
    <alternativeName>
        <fullName evidence="17">Adenosylcobinamide-phosphate guanylyltransferase</fullName>
    </alternativeName>
</protein>
<evidence type="ECO:0000256" key="5">
    <source>
        <dbReference type="ARBA" id="ARBA00004692"/>
    </source>
</evidence>
<evidence type="ECO:0000256" key="13">
    <source>
        <dbReference type="ARBA" id="ARBA00022777"/>
    </source>
</evidence>
<dbReference type="InterPro" id="IPR027417">
    <property type="entry name" value="P-loop_NTPase"/>
</dbReference>
<evidence type="ECO:0000256" key="8">
    <source>
        <dbReference type="ARBA" id="ARBA00012016"/>
    </source>
</evidence>
<dbReference type="EC" id="2.7.7.62" evidence="9"/>
<accession>A0ABS2FJS3</accession>
<evidence type="ECO:0000256" key="4">
    <source>
        <dbReference type="ARBA" id="ARBA00003889"/>
    </source>
</evidence>
<proteinExistence type="inferred from homology"/>
<organism evidence="18 19">
    <name type="scientific">Clostridium saudiense</name>
    <dbReference type="NCBI Taxonomy" id="1414720"/>
    <lineage>
        <taxon>Bacteria</taxon>
        <taxon>Bacillati</taxon>
        <taxon>Bacillota</taxon>
        <taxon>Clostridia</taxon>
        <taxon>Eubacteriales</taxon>
        <taxon>Clostridiaceae</taxon>
        <taxon>Clostridium</taxon>
    </lineage>
</organism>
<evidence type="ECO:0000256" key="17">
    <source>
        <dbReference type="ARBA" id="ARBA00030571"/>
    </source>
</evidence>
<evidence type="ECO:0000313" key="19">
    <source>
        <dbReference type="Proteomes" id="UP000767334"/>
    </source>
</evidence>
<keyword evidence="14" id="KW-0067">ATP-binding</keyword>
<keyword evidence="10" id="KW-0169">Cobalamin biosynthesis</keyword>
<keyword evidence="12" id="KW-0547">Nucleotide-binding</keyword>
<keyword evidence="15" id="KW-0342">GTP-binding</keyword>
<evidence type="ECO:0000256" key="6">
    <source>
        <dbReference type="ARBA" id="ARBA00005159"/>
    </source>
</evidence>
<reference evidence="18 19" key="1">
    <citation type="journal article" date="2021" name="Sci. Rep.">
        <title>The distribution of antibiotic resistance genes in chicken gut microbiota commensals.</title>
        <authorList>
            <person name="Juricova H."/>
            <person name="Matiasovicova J."/>
            <person name="Kubasova T."/>
            <person name="Cejkova D."/>
            <person name="Rychlik I."/>
        </authorList>
    </citation>
    <scope>NUCLEOTIDE SEQUENCE [LARGE SCALE GENOMIC DNA]</scope>
    <source>
        <strain evidence="18 19">An435</strain>
    </source>
</reference>
<sequence length="206" mass="23428">MIALVVGGAKSGKSMFAQDLAKSLNESFKIDLKEDLDRSLDMSLHRSLDNSFKKKSGNLYYVATMNPYDLEDLKRIENHLKEREGYGFNTIEETIDMGKVSKLVQKNDTVLIDSVTSLVTNYMFQGKDFFKEVSDDILSGILEIINVAGDVVIVSDYLFSDSIQYDCYTESFRKEIGIINRKLAELADIVIECSYGNIIYHKDRTR</sequence>
<comment type="pathway">
    <text evidence="6">Cofactor biosynthesis; adenosylcobalamin biosynthesis; adenosylcobalamin from cob(II)yrinate a,c-diamide: step 5/7.</text>
</comment>
<name>A0ABS2FJS3_9CLOT</name>
<evidence type="ECO:0000313" key="18">
    <source>
        <dbReference type="EMBL" id="MBM6820226.1"/>
    </source>
</evidence>
<gene>
    <name evidence="18" type="ORF">H6A19_12920</name>
</gene>
<evidence type="ECO:0000256" key="7">
    <source>
        <dbReference type="ARBA" id="ARBA00007490"/>
    </source>
</evidence>
<dbReference type="InterPro" id="IPR003203">
    <property type="entry name" value="CobU/CobP"/>
</dbReference>
<dbReference type="SUPFAM" id="SSF52540">
    <property type="entry name" value="P-loop containing nucleoside triphosphate hydrolases"/>
    <property type="match status" value="1"/>
</dbReference>